<protein>
    <submittedName>
        <fullName evidence="1">Uncharacterized protein</fullName>
    </submittedName>
</protein>
<reference evidence="1" key="2">
    <citation type="submission" date="2022-06" db="UniProtKB">
        <authorList>
            <consortium name="EnsemblMetazoa"/>
        </authorList>
    </citation>
    <scope>IDENTIFICATION</scope>
    <source>
        <strain evidence="1">PS312</strain>
    </source>
</reference>
<keyword evidence="2" id="KW-1185">Reference proteome</keyword>
<organism evidence="1 2">
    <name type="scientific">Pristionchus pacificus</name>
    <name type="common">Parasitic nematode worm</name>
    <dbReference type="NCBI Taxonomy" id="54126"/>
    <lineage>
        <taxon>Eukaryota</taxon>
        <taxon>Metazoa</taxon>
        <taxon>Ecdysozoa</taxon>
        <taxon>Nematoda</taxon>
        <taxon>Chromadorea</taxon>
        <taxon>Rhabditida</taxon>
        <taxon>Rhabditina</taxon>
        <taxon>Diplogasteromorpha</taxon>
        <taxon>Diplogasteroidea</taxon>
        <taxon>Neodiplogasteridae</taxon>
        <taxon>Pristionchus</taxon>
    </lineage>
</organism>
<dbReference type="EnsemblMetazoa" id="PPA33873.1">
    <property type="protein sequence ID" value="PPA33873.1"/>
    <property type="gene ID" value="WBGene00272242"/>
</dbReference>
<dbReference type="Proteomes" id="UP000005239">
    <property type="component" value="Unassembled WGS sequence"/>
</dbReference>
<gene>
    <name evidence="1" type="primary">WBGene00272242</name>
</gene>
<name>A0A2A6CSX3_PRIPA</name>
<reference evidence="2" key="1">
    <citation type="journal article" date="2008" name="Nat. Genet.">
        <title>The Pristionchus pacificus genome provides a unique perspective on nematode lifestyle and parasitism.</title>
        <authorList>
            <person name="Dieterich C."/>
            <person name="Clifton S.W."/>
            <person name="Schuster L.N."/>
            <person name="Chinwalla A."/>
            <person name="Delehaunty K."/>
            <person name="Dinkelacker I."/>
            <person name="Fulton L."/>
            <person name="Fulton R."/>
            <person name="Godfrey J."/>
            <person name="Minx P."/>
            <person name="Mitreva M."/>
            <person name="Roeseler W."/>
            <person name="Tian H."/>
            <person name="Witte H."/>
            <person name="Yang S.P."/>
            <person name="Wilson R.K."/>
            <person name="Sommer R.J."/>
        </authorList>
    </citation>
    <scope>NUCLEOTIDE SEQUENCE [LARGE SCALE GENOMIC DNA]</scope>
    <source>
        <strain evidence="2">PS312</strain>
    </source>
</reference>
<proteinExistence type="predicted"/>
<accession>A0A8R1UJK7</accession>
<evidence type="ECO:0000313" key="1">
    <source>
        <dbReference type="EnsemblMetazoa" id="PPA33873.1"/>
    </source>
</evidence>
<evidence type="ECO:0000313" key="2">
    <source>
        <dbReference type="Proteomes" id="UP000005239"/>
    </source>
</evidence>
<sequence length="409" mass="45703">MAPPPPPPDIPFISNTRSSLFAAHYELLPTLHSTVKKAVSNIQSIRSWLIHKPCYSHLQSKRALLGTALDHLVSSIHAYSKAVAYIRDQISSMTDSDHKIQEESFLHKVMWEEDLYDDLPYDEDILIDTVSFHSHSIDQVLARDLRWLESDIRMFDPSYRWPNRINRISDPSCHTSTSSLSCSVHPSGCPAIPPAPPLHDFTVIQFEPSIPLITETIAASGSVADNSNDSILTPPDSDPVWQTVAIIPSPSSNPIKISTTVPVKDPSIVSVLSSNNHIIPNHHIDSAYPIHSLVPIPIHGTAPKKKQHHHSTTPNLQYPFHFLPWREGSRSLSITHSTIHSIDSFVDSIAATKHPPLPSYSTPHSILYLDYSDPCSTVYKKTSYLFDQPWPDDLSHSFNCSYIVPPIIL</sequence>
<dbReference type="AlphaFoldDB" id="A0A2A6CSX3"/>
<accession>A0A2A6CSX3</accession>